<dbReference type="Proteomes" id="UP000298652">
    <property type="component" value="Chromosome 9"/>
</dbReference>
<accession>A0A4U6T113</accession>
<gene>
    <name evidence="1" type="ORF">SEVIR_9G347766v2</name>
</gene>
<dbReference type="AlphaFoldDB" id="A0A4U6T113"/>
<keyword evidence="2" id="KW-1185">Reference proteome</keyword>
<evidence type="ECO:0000313" key="2">
    <source>
        <dbReference type="Proteomes" id="UP000298652"/>
    </source>
</evidence>
<reference evidence="1" key="1">
    <citation type="submission" date="2019-03" db="EMBL/GenBank/DDBJ databases">
        <title>WGS assembly of Setaria viridis.</title>
        <authorList>
            <person name="Huang P."/>
            <person name="Jenkins J."/>
            <person name="Grimwood J."/>
            <person name="Barry K."/>
            <person name="Healey A."/>
            <person name="Mamidi S."/>
            <person name="Sreedasyam A."/>
            <person name="Shu S."/>
            <person name="Feldman M."/>
            <person name="Wu J."/>
            <person name="Yu Y."/>
            <person name="Chen C."/>
            <person name="Johnson J."/>
            <person name="Rokhsar D."/>
            <person name="Baxter I."/>
            <person name="Schmutz J."/>
            <person name="Brutnell T."/>
            <person name="Kellogg E."/>
        </authorList>
    </citation>
    <scope>NUCLEOTIDE SEQUENCE [LARGE SCALE GENOMIC DNA]</scope>
</reference>
<organism evidence="1 2">
    <name type="scientific">Setaria viridis</name>
    <name type="common">Green bristlegrass</name>
    <name type="synonym">Setaria italica subsp. viridis</name>
    <dbReference type="NCBI Taxonomy" id="4556"/>
    <lineage>
        <taxon>Eukaryota</taxon>
        <taxon>Viridiplantae</taxon>
        <taxon>Streptophyta</taxon>
        <taxon>Embryophyta</taxon>
        <taxon>Tracheophyta</taxon>
        <taxon>Spermatophyta</taxon>
        <taxon>Magnoliopsida</taxon>
        <taxon>Liliopsida</taxon>
        <taxon>Poales</taxon>
        <taxon>Poaceae</taxon>
        <taxon>PACMAD clade</taxon>
        <taxon>Panicoideae</taxon>
        <taxon>Panicodae</taxon>
        <taxon>Paniceae</taxon>
        <taxon>Cenchrinae</taxon>
        <taxon>Setaria</taxon>
    </lineage>
</organism>
<name>A0A4U6T113_SETVI</name>
<dbReference type="Gramene" id="TKV95217">
    <property type="protein sequence ID" value="TKV95217"/>
    <property type="gene ID" value="SEVIR_9G347766v2"/>
</dbReference>
<dbReference type="EMBL" id="CM016560">
    <property type="protein sequence ID" value="TKV95217.1"/>
    <property type="molecule type" value="Genomic_DNA"/>
</dbReference>
<protein>
    <submittedName>
        <fullName evidence="1">Uncharacterized protein</fullName>
    </submittedName>
</protein>
<proteinExistence type="predicted"/>
<evidence type="ECO:0000313" key="1">
    <source>
        <dbReference type="EMBL" id="TKV95217.1"/>
    </source>
</evidence>
<sequence length="155" mass="17470">MDIPPHLLPCALARFRAAVRPPRPPPPNTPWKPGMPRTISPPASASLQERMSSVVFFPNFLLFFHASTLLLYARFSLLPASLCPFLYADLVGAPAFGKRRFIGRDWSCCSLFSLSYFTCSAEKRDCSAPSLTWGQYYIFLPPRHSTIFQCEHGEE</sequence>